<evidence type="ECO:0000313" key="3">
    <source>
        <dbReference type="EMBL" id="KAA0720016.1"/>
    </source>
</evidence>
<sequence>MSASFWDLNYSMSTSPPKTPPIHFARSDSSFYDQSQCSSPIQDNHNNLDWTSNEQVEYTRLNPSRTNDSTGEWHMVTATRSLLGSERGGQRESLQSRGNLSYNSLPRAHFLQPNRESSAFSPYTKDIWCDAQNIAVSPRSSPKLHPWTQPGFYSPKTPRSKHCDATQSTKNTLKGSSTSNMKEFGAHTLPLPCSKTGLLKLRKPQKVKTSVVETPPMMRAVISQTSPNSNQPSKNHVSQQSREDHHAKNKDQSFSNLQEPNIKHFGNDPFVSSCSQPSSPGRYQDFLSLKDHLSINTHLFPERQSATHSENAIQERFSSSVDSQGDPHQPEPCQPHGSLNLPDCSHKEISTLHQEHVRNGYKNVSQVATNSKNVFGQPRIVASLRAACSPRSVRKSTVLEDLKKLIVMDDTEDDPRDDSSPLLQNEAELCASPLSSSHSIQSPALTPNHLSMQTRPTECWPMPEQAGRDKWEKDQDQYTELMPLPNTACHLDYDSLVQAAQAYETQRMAILLSEMSPLSSRPETPSQGTYNCHHSNAYSTGEDADDVFIDFPDQLSHLEAMLKRLSSDLLKEKRDKVALLAEVLKLRISNQHLKEESLFAVEQLHKISTILNPELEDYKTTNPNM</sequence>
<gene>
    <name evidence="3" type="ORF">E1301_Tti008357</name>
</gene>
<feature type="region of interest" description="Disordered" evidence="1">
    <location>
        <begin position="223"/>
        <end position="252"/>
    </location>
</feature>
<keyword evidence="4" id="KW-1185">Reference proteome</keyword>
<evidence type="ECO:0000259" key="2">
    <source>
        <dbReference type="Pfam" id="PF11881"/>
    </source>
</evidence>
<feature type="compositionally biased region" description="Basic and acidic residues" evidence="1">
    <location>
        <begin position="241"/>
        <end position="251"/>
    </location>
</feature>
<feature type="compositionally biased region" description="Polar residues" evidence="1">
    <location>
        <begin position="165"/>
        <end position="180"/>
    </location>
</feature>
<accession>A0A5A9PGG0</accession>
<feature type="region of interest" description="Disordered" evidence="1">
    <location>
        <begin position="153"/>
        <end position="180"/>
    </location>
</feature>
<proteinExistence type="predicted"/>
<dbReference type="Pfam" id="PF11881">
    <property type="entry name" value="SPAR_C"/>
    <property type="match status" value="2"/>
</dbReference>
<feature type="region of interest" description="Disordered" evidence="1">
    <location>
        <begin position="302"/>
        <end position="337"/>
    </location>
</feature>
<evidence type="ECO:0000256" key="1">
    <source>
        <dbReference type="SAM" id="MobiDB-lite"/>
    </source>
</evidence>
<name>A0A5A9PGG0_9TELE</name>
<evidence type="ECO:0000313" key="4">
    <source>
        <dbReference type="Proteomes" id="UP000324632"/>
    </source>
</evidence>
<dbReference type="AlphaFoldDB" id="A0A5A9PGG0"/>
<dbReference type="EMBL" id="SOYY01000006">
    <property type="protein sequence ID" value="KAA0720016.1"/>
    <property type="molecule type" value="Genomic_DNA"/>
</dbReference>
<feature type="domain" description="Signal-induced proliferation-associated 1-like protein C-terminal" evidence="2">
    <location>
        <begin position="468"/>
        <end position="563"/>
    </location>
</feature>
<feature type="region of interest" description="Disordered" evidence="1">
    <location>
        <begin position="258"/>
        <end position="277"/>
    </location>
</feature>
<organism evidence="3 4">
    <name type="scientific">Triplophysa tibetana</name>
    <dbReference type="NCBI Taxonomy" id="1572043"/>
    <lineage>
        <taxon>Eukaryota</taxon>
        <taxon>Metazoa</taxon>
        <taxon>Chordata</taxon>
        <taxon>Craniata</taxon>
        <taxon>Vertebrata</taxon>
        <taxon>Euteleostomi</taxon>
        <taxon>Actinopterygii</taxon>
        <taxon>Neopterygii</taxon>
        <taxon>Teleostei</taxon>
        <taxon>Ostariophysi</taxon>
        <taxon>Cypriniformes</taxon>
        <taxon>Nemacheilidae</taxon>
        <taxon>Triplophysa</taxon>
    </lineage>
</organism>
<comment type="caution">
    <text evidence="3">The sequence shown here is derived from an EMBL/GenBank/DDBJ whole genome shotgun (WGS) entry which is preliminary data.</text>
</comment>
<feature type="compositionally biased region" description="Polar residues" evidence="1">
    <location>
        <begin position="223"/>
        <end position="240"/>
    </location>
</feature>
<feature type="compositionally biased region" description="Polar residues" evidence="1">
    <location>
        <begin position="304"/>
        <end position="323"/>
    </location>
</feature>
<reference evidence="3 4" key="1">
    <citation type="journal article" date="2019" name="Mol. Ecol. Resour.">
        <title>Chromosome-level genome assembly of Triplophysa tibetana, a fish adapted to the harsh high-altitude environment of the Tibetan Plateau.</title>
        <authorList>
            <person name="Yang X."/>
            <person name="Liu H."/>
            <person name="Ma Z."/>
            <person name="Zou Y."/>
            <person name="Zou M."/>
            <person name="Mao Y."/>
            <person name="Li X."/>
            <person name="Wang H."/>
            <person name="Chen T."/>
            <person name="Wang W."/>
            <person name="Yang R."/>
        </authorList>
    </citation>
    <scope>NUCLEOTIDE SEQUENCE [LARGE SCALE GENOMIC DNA]</scope>
    <source>
        <strain evidence="3">TTIB1903HZAU</strain>
        <tissue evidence="3">Muscle</tissue>
    </source>
</reference>
<protein>
    <submittedName>
        <fullName evidence="3">Signal-induced proliferation-associated 1-like protein 3</fullName>
    </submittedName>
</protein>
<dbReference type="Proteomes" id="UP000324632">
    <property type="component" value="Chromosome 6"/>
</dbReference>
<feature type="domain" description="Signal-induced proliferation-associated 1-like protein C-terminal" evidence="2">
    <location>
        <begin position="368"/>
        <end position="419"/>
    </location>
</feature>
<dbReference type="InterPro" id="IPR021818">
    <property type="entry name" value="SIPA1L_C"/>
</dbReference>